<feature type="domain" description="RIO kinase" evidence="13">
    <location>
        <begin position="17"/>
        <end position="278"/>
    </location>
</feature>
<keyword evidence="4" id="KW-0808">Transferase</keyword>
<comment type="catalytic activity">
    <reaction evidence="10">
        <text>L-threonyl-[protein] + ATP = O-phospho-L-threonyl-[protein] + ADP + H(+)</text>
        <dbReference type="Rhea" id="RHEA:46608"/>
        <dbReference type="Rhea" id="RHEA-COMP:11060"/>
        <dbReference type="Rhea" id="RHEA-COMP:11605"/>
        <dbReference type="ChEBI" id="CHEBI:15378"/>
        <dbReference type="ChEBI" id="CHEBI:30013"/>
        <dbReference type="ChEBI" id="CHEBI:30616"/>
        <dbReference type="ChEBI" id="CHEBI:61977"/>
        <dbReference type="ChEBI" id="CHEBI:456216"/>
        <dbReference type="EC" id="2.7.11.1"/>
    </reaction>
</comment>
<evidence type="ECO:0000256" key="10">
    <source>
        <dbReference type="ARBA" id="ARBA00047899"/>
    </source>
</evidence>
<dbReference type="RefSeq" id="WP_344773826.1">
    <property type="nucleotide sequence ID" value="NZ_BAABBX010000005.1"/>
</dbReference>
<protein>
    <recommendedName>
        <fullName evidence="2">non-specific serine/threonine protein kinase</fullName>
        <ecNumber evidence="2">2.7.11.1</ecNumber>
    </recommendedName>
</protein>
<dbReference type="Pfam" id="PF01163">
    <property type="entry name" value="RIO1"/>
    <property type="match status" value="1"/>
</dbReference>
<gene>
    <name evidence="14" type="ORF">GCM10022288_06810</name>
</gene>
<evidence type="ECO:0000256" key="6">
    <source>
        <dbReference type="ARBA" id="ARBA00022741"/>
    </source>
</evidence>
<keyword evidence="3" id="KW-0723">Serine/threonine-protein kinase</keyword>
<keyword evidence="6" id="KW-0547">Nucleotide-binding</keyword>
<comment type="catalytic activity">
    <reaction evidence="11">
        <text>L-seryl-[protein] + ATP = O-phospho-L-seryl-[protein] + ADP + H(+)</text>
        <dbReference type="Rhea" id="RHEA:17989"/>
        <dbReference type="Rhea" id="RHEA-COMP:9863"/>
        <dbReference type="Rhea" id="RHEA-COMP:11604"/>
        <dbReference type="ChEBI" id="CHEBI:15378"/>
        <dbReference type="ChEBI" id="CHEBI:29999"/>
        <dbReference type="ChEBI" id="CHEBI:30616"/>
        <dbReference type="ChEBI" id="CHEBI:83421"/>
        <dbReference type="ChEBI" id="CHEBI:456216"/>
        <dbReference type="EC" id="2.7.11.1"/>
    </reaction>
</comment>
<keyword evidence="8" id="KW-0067">ATP-binding</keyword>
<evidence type="ECO:0000256" key="4">
    <source>
        <dbReference type="ARBA" id="ARBA00022679"/>
    </source>
</evidence>
<dbReference type="PANTHER" id="PTHR45723">
    <property type="entry name" value="SERINE/THREONINE-PROTEIN KINASE RIO1"/>
    <property type="match status" value="1"/>
</dbReference>
<dbReference type="Gene3D" id="3.30.200.20">
    <property type="entry name" value="Phosphorylase Kinase, domain 1"/>
    <property type="match status" value="1"/>
</dbReference>
<accession>A0ABP8AJR8</accession>
<proteinExistence type="inferred from homology"/>
<evidence type="ECO:0000256" key="12">
    <source>
        <dbReference type="SAM" id="MobiDB-lite"/>
    </source>
</evidence>
<evidence type="ECO:0000313" key="15">
    <source>
        <dbReference type="Proteomes" id="UP001500213"/>
    </source>
</evidence>
<dbReference type="InterPro" id="IPR000687">
    <property type="entry name" value="RIO_kinase"/>
</dbReference>
<comment type="caution">
    <text evidence="14">The sequence shown here is derived from an EMBL/GenBank/DDBJ whole genome shotgun (WGS) entry which is preliminary data.</text>
</comment>
<dbReference type="InterPro" id="IPR018934">
    <property type="entry name" value="RIO_dom"/>
</dbReference>
<sequence>MSVFGDDFVVPTFAYADVTLGEGQRWSTWPATMPTERGPEPRPDWLVTSAGAIDTELGIVKTGKEADLFLIERAVPDASPGVPGQTSVLAAKRYRSAEQSDFHRSSSYTAGRRERRSRDQRAIERKSAYGRTVAAGQWAAAEFGALCEFWRRGLPVPYPVQISYTEILMEFIGEDGVAAPRLANAVLSHAELVDCFDQVIAILHGFAAAQTAHGDLSPYNLLVHHGRVVVIDLPQLVDVIANPNGFELLERDVRNVCTWFERQGVPNDADALFAEVCAEIFA</sequence>
<evidence type="ECO:0000256" key="5">
    <source>
        <dbReference type="ARBA" id="ARBA00022723"/>
    </source>
</evidence>
<evidence type="ECO:0000313" key="14">
    <source>
        <dbReference type="EMBL" id="GAA4185172.1"/>
    </source>
</evidence>
<evidence type="ECO:0000259" key="13">
    <source>
        <dbReference type="SMART" id="SM00090"/>
    </source>
</evidence>
<evidence type="ECO:0000256" key="8">
    <source>
        <dbReference type="ARBA" id="ARBA00022840"/>
    </source>
</evidence>
<evidence type="ECO:0000256" key="11">
    <source>
        <dbReference type="ARBA" id="ARBA00048679"/>
    </source>
</evidence>
<evidence type="ECO:0000256" key="2">
    <source>
        <dbReference type="ARBA" id="ARBA00012513"/>
    </source>
</evidence>
<dbReference type="SUPFAM" id="SSF56112">
    <property type="entry name" value="Protein kinase-like (PK-like)"/>
    <property type="match status" value="1"/>
</dbReference>
<keyword evidence="9" id="KW-0460">Magnesium</keyword>
<dbReference type="Gene3D" id="1.10.510.10">
    <property type="entry name" value="Transferase(Phosphotransferase) domain 1"/>
    <property type="match status" value="1"/>
</dbReference>
<comment type="similarity">
    <text evidence="1">Belongs to the protein kinase superfamily. RIO-type Ser/Thr kinase family.</text>
</comment>
<evidence type="ECO:0000256" key="9">
    <source>
        <dbReference type="ARBA" id="ARBA00022842"/>
    </source>
</evidence>
<dbReference type="SMART" id="SM00090">
    <property type="entry name" value="RIO"/>
    <property type="match status" value="1"/>
</dbReference>
<dbReference type="InterPro" id="IPR051272">
    <property type="entry name" value="RIO-type_Ser/Thr_kinase"/>
</dbReference>
<name>A0ABP8AJR8_9MICO</name>
<evidence type="ECO:0000256" key="3">
    <source>
        <dbReference type="ARBA" id="ARBA00022527"/>
    </source>
</evidence>
<dbReference type="GO" id="GO:0016301">
    <property type="term" value="F:kinase activity"/>
    <property type="evidence" value="ECO:0007669"/>
    <property type="project" value="UniProtKB-KW"/>
</dbReference>
<evidence type="ECO:0000256" key="7">
    <source>
        <dbReference type="ARBA" id="ARBA00022777"/>
    </source>
</evidence>
<feature type="region of interest" description="Disordered" evidence="12">
    <location>
        <begin position="100"/>
        <end position="122"/>
    </location>
</feature>
<dbReference type="EMBL" id="BAABBX010000005">
    <property type="protein sequence ID" value="GAA4185172.1"/>
    <property type="molecule type" value="Genomic_DNA"/>
</dbReference>
<keyword evidence="7 14" id="KW-0418">Kinase</keyword>
<dbReference type="InterPro" id="IPR011009">
    <property type="entry name" value="Kinase-like_dom_sf"/>
</dbReference>
<dbReference type="EC" id="2.7.11.1" evidence="2"/>
<dbReference type="Proteomes" id="UP001500213">
    <property type="component" value="Unassembled WGS sequence"/>
</dbReference>
<keyword evidence="5" id="KW-0479">Metal-binding</keyword>
<organism evidence="14 15">
    <name type="scientific">Gryllotalpicola kribbensis</name>
    <dbReference type="NCBI Taxonomy" id="993084"/>
    <lineage>
        <taxon>Bacteria</taxon>
        <taxon>Bacillati</taxon>
        <taxon>Actinomycetota</taxon>
        <taxon>Actinomycetes</taxon>
        <taxon>Micrococcales</taxon>
        <taxon>Microbacteriaceae</taxon>
        <taxon>Gryllotalpicola</taxon>
    </lineage>
</organism>
<evidence type="ECO:0000256" key="1">
    <source>
        <dbReference type="ARBA" id="ARBA00009196"/>
    </source>
</evidence>
<reference evidence="15" key="1">
    <citation type="journal article" date="2019" name="Int. J. Syst. Evol. Microbiol.">
        <title>The Global Catalogue of Microorganisms (GCM) 10K type strain sequencing project: providing services to taxonomists for standard genome sequencing and annotation.</title>
        <authorList>
            <consortium name="The Broad Institute Genomics Platform"/>
            <consortium name="The Broad Institute Genome Sequencing Center for Infectious Disease"/>
            <person name="Wu L."/>
            <person name="Ma J."/>
        </authorList>
    </citation>
    <scope>NUCLEOTIDE SEQUENCE [LARGE SCALE GENOMIC DNA]</scope>
    <source>
        <strain evidence="15">JCM 17593</strain>
    </source>
</reference>
<keyword evidence="15" id="KW-1185">Reference proteome</keyword>